<dbReference type="GO" id="GO:0005507">
    <property type="term" value="F:copper ion binding"/>
    <property type="evidence" value="ECO:0007669"/>
    <property type="project" value="InterPro"/>
</dbReference>
<dbReference type="OrthoDB" id="211392at2"/>
<keyword evidence="9 15" id="KW-0067">ATP-binding</keyword>
<evidence type="ECO:0000313" key="18">
    <source>
        <dbReference type="Proteomes" id="UP000280296"/>
    </source>
</evidence>
<evidence type="ECO:0000256" key="14">
    <source>
        <dbReference type="ARBA" id="ARBA00023136"/>
    </source>
</evidence>
<feature type="transmembrane region" description="Helical" evidence="15">
    <location>
        <begin position="693"/>
        <end position="711"/>
    </location>
</feature>
<keyword evidence="10" id="KW-0460">Magnesium</keyword>
<dbReference type="PRINTS" id="PR00943">
    <property type="entry name" value="CUATPASE"/>
</dbReference>
<comment type="caution">
    <text evidence="17">The sequence shown here is derived from an EMBL/GenBank/DDBJ whole genome shotgun (WGS) entry which is preliminary data.</text>
</comment>
<dbReference type="PROSITE" id="PS00154">
    <property type="entry name" value="ATPASE_E1_E2"/>
    <property type="match status" value="1"/>
</dbReference>
<protein>
    <submittedName>
        <fullName evidence="17">Heavy metal translocating P-type ATPase</fullName>
    </submittedName>
</protein>
<keyword evidence="8" id="KW-0187">Copper transport</keyword>
<feature type="transmembrane region" description="Helical" evidence="15">
    <location>
        <begin position="177"/>
        <end position="195"/>
    </location>
</feature>
<dbReference type="InterPro" id="IPR001757">
    <property type="entry name" value="P_typ_ATPase"/>
</dbReference>
<feature type="transmembrane region" description="Helical" evidence="15">
    <location>
        <begin position="118"/>
        <end position="137"/>
    </location>
</feature>
<dbReference type="AlphaFoldDB" id="A0A432ME88"/>
<dbReference type="SUPFAM" id="SSF56784">
    <property type="entry name" value="HAD-like"/>
    <property type="match status" value="1"/>
</dbReference>
<dbReference type="PRINTS" id="PR00119">
    <property type="entry name" value="CATATPASE"/>
</dbReference>
<keyword evidence="15" id="KW-1003">Cell membrane</keyword>
<dbReference type="NCBIfam" id="TIGR01525">
    <property type="entry name" value="ATPase-IB_hvy"/>
    <property type="match status" value="1"/>
</dbReference>
<evidence type="ECO:0000256" key="4">
    <source>
        <dbReference type="ARBA" id="ARBA00022692"/>
    </source>
</evidence>
<dbReference type="InterPro" id="IPR008250">
    <property type="entry name" value="ATPase_P-typ_transduc_dom_A_sf"/>
</dbReference>
<keyword evidence="7 15" id="KW-0547">Nucleotide-binding</keyword>
<dbReference type="InterPro" id="IPR023214">
    <property type="entry name" value="HAD_sf"/>
</dbReference>
<organism evidence="17 18">
    <name type="scientific">Tautonia sociabilis</name>
    <dbReference type="NCBI Taxonomy" id="2080755"/>
    <lineage>
        <taxon>Bacteria</taxon>
        <taxon>Pseudomonadati</taxon>
        <taxon>Planctomycetota</taxon>
        <taxon>Planctomycetia</taxon>
        <taxon>Isosphaerales</taxon>
        <taxon>Isosphaeraceae</taxon>
        <taxon>Tautonia</taxon>
    </lineage>
</organism>
<comment type="similarity">
    <text evidence="2 15">Belongs to the cation transport ATPase (P-type) (TC 3.A.3) family. Type IB subfamily.</text>
</comment>
<evidence type="ECO:0000259" key="16">
    <source>
        <dbReference type="PROSITE" id="PS50846"/>
    </source>
</evidence>
<dbReference type="Pfam" id="PF00702">
    <property type="entry name" value="Hydrolase"/>
    <property type="match status" value="1"/>
</dbReference>
<evidence type="ECO:0000256" key="8">
    <source>
        <dbReference type="ARBA" id="ARBA00022796"/>
    </source>
</evidence>
<sequence>MATETVQMKVSGLMCSFCTMSVEKALKRHPGVRSVLVNLVHGIVLVEADPAQIGRRGLAEAVERLGYSVSSTEVQQYETDEAIFSLIKRRGLLGMALALLDLVVDPLNLFGLPERIRASFSLAVAAFILLWVGWPILKKTVLALRQRVVNANVLLSTAAWGSFVVGVLSLADPRWPNFLPVAGWLMALHLFFGYFKLDTRKKASEAVRALLSLQPPRARVLRGGQAVEVLTRDVAVGEVVEVRPGERIPLDGAVVTGTASVDQSSFTGESVPATKRPGDEVIGGTLNLDGALQVRVTKVGANSFLSQIVRLMTQIAERKPPIELLADRLMNYYGPVVFTAAAIAFLGWLLLTGDGVAATLVLLTVIVMGYPCALGISTPMLANIAGGKGISIGLLVKASEVFHALSEVDTVVFDKTGTLTHGRPTVMDAVPFGVDRLELLALAGAVEASSEHPLAQAISFYAQREGAASRIVGDFRSTPGKGVTATVDGMEVVAGRPSFLEERGARLPDEVRAEVDRLAAEGRTVVLVAGGGEVVGLIGLQDQPRHTAGSLITKLRQRGIRTVMLTGDSLAVAEAIGRRLGVDDIRAELLPPDKVAAIEALQREGRKVAMVGDGVNDAPALAQADVGIAVGAGTDVAIESAGVILIGDHLEDVLHALTLGKASYRTLTVNVVIAVLFNIAGMTLAALGLITPLLAIGVMIVSVFAILLNTLRIRALPLEREAPAEAGPLAEVEFLVPNMACEGCAQKISGALTALPGVREVRPRVPQKHVSVRYEPARVQEEHLREAVERAGFHAIDA</sequence>
<feature type="domain" description="HMA" evidence="16">
    <location>
        <begin position="730"/>
        <end position="796"/>
    </location>
</feature>
<dbReference type="InterPro" id="IPR059000">
    <property type="entry name" value="ATPase_P-type_domA"/>
</dbReference>
<dbReference type="GO" id="GO:0005524">
    <property type="term" value="F:ATP binding"/>
    <property type="evidence" value="ECO:0007669"/>
    <property type="project" value="UniProtKB-UniRule"/>
</dbReference>
<keyword evidence="13" id="KW-0406">Ion transport</keyword>
<evidence type="ECO:0000256" key="12">
    <source>
        <dbReference type="ARBA" id="ARBA00022989"/>
    </source>
</evidence>
<evidence type="ECO:0000256" key="13">
    <source>
        <dbReference type="ARBA" id="ARBA00023065"/>
    </source>
</evidence>
<comment type="subcellular location">
    <subcellularLocation>
        <location evidence="15">Cell membrane</location>
    </subcellularLocation>
    <subcellularLocation>
        <location evidence="1">Endomembrane system</location>
        <topology evidence="1">Multi-pass membrane protein</topology>
    </subcellularLocation>
</comment>
<dbReference type="PANTHER" id="PTHR43520">
    <property type="entry name" value="ATP7, ISOFORM B"/>
    <property type="match status" value="1"/>
</dbReference>
<keyword evidence="3" id="KW-0813">Transport</keyword>
<dbReference type="SFLD" id="SFLDF00027">
    <property type="entry name" value="p-type_atpase"/>
    <property type="match status" value="1"/>
</dbReference>
<evidence type="ECO:0000256" key="3">
    <source>
        <dbReference type="ARBA" id="ARBA00022448"/>
    </source>
</evidence>
<dbReference type="SFLD" id="SFLDG00002">
    <property type="entry name" value="C1.7:_P-type_atpase_like"/>
    <property type="match status" value="1"/>
</dbReference>
<evidence type="ECO:0000256" key="9">
    <source>
        <dbReference type="ARBA" id="ARBA00022840"/>
    </source>
</evidence>
<feature type="transmembrane region" description="Helical" evidence="15">
    <location>
        <begin position="92"/>
        <end position="112"/>
    </location>
</feature>
<evidence type="ECO:0000313" key="17">
    <source>
        <dbReference type="EMBL" id="RUL83554.1"/>
    </source>
</evidence>
<dbReference type="Gene3D" id="2.70.150.10">
    <property type="entry name" value="Calcium-transporting ATPase, cytoplasmic transduction domain A"/>
    <property type="match status" value="1"/>
</dbReference>
<keyword evidence="8" id="KW-0186">Copper</keyword>
<dbReference type="GO" id="GO:0016887">
    <property type="term" value="F:ATP hydrolysis activity"/>
    <property type="evidence" value="ECO:0007669"/>
    <property type="project" value="InterPro"/>
</dbReference>
<feature type="transmembrane region" description="Helical" evidence="15">
    <location>
        <begin position="667"/>
        <end position="687"/>
    </location>
</feature>
<evidence type="ECO:0000256" key="1">
    <source>
        <dbReference type="ARBA" id="ARBA00004127"/>
    </source>
</evidence>
<dbReference type="InterPro" id="IPR027256">
    <property type="entry name" value="P-typ_ATPase_IB"/>
</dbReference>
<evidence type="ECO:0000256" key="15">
    <source>
        <dbReference type="RuleBase" id="RU362081"/>
    </source>
</evidence>
<dbReference type="InterPro" id="IPR044492">
    <property type="entry name" value="P_typ_ATPase_HD_dom"/>
</dbReference>
<dbReference type="InterPro" id="IPR023299">
    <property type="entry name" value="ATPase_P-typ_cyto_dom_N"/>
</dbReference>
<keyword evidence="11" id="KW-1278">Translocase</keyword>
<dbReference type="CDD" id="cd00371">
    <property type="entry name" value="HMA"/>
    <property type="match status" value="2"/>
</dbReference>
<feature type="domain" description="HMA" evidence="16">
    <location>
        <begin position="4"/>
        <end position="70"/>
    </location>
</feature>
<keyword evidence="6" id="KW-0677">Repeat</keyword>
<evidence type="ECO:0000256" key="11">
    <source>
        <dbReference type="ARBA" id="ARBA00022967"/>
    </source>
</evidence>
<dbReference type="RefSeq" id="WP_126727589.1">
    <property type="nucleotide sequence ID" value="NZ_RYZH01000058.1"/>
</dbReference>
<dbReference type="SUPFAM" id="SSF81653">
    <property type="entry name" value="Calcium ATPase, transduction domain A"/>
    <property type="match status" value="1"/>
</dbReference>
<dbReference type="InterPro" id="IPR036412">
    <property type="entry name" value="HAD-like_sf"/>
</dbReference>
<dbReference type="GO" id="GO:0043682">
    <property type="term" value="F:P-type divalent copper transporter activity"/>
    <property type="evidence" value="ECO:0007669"/>
    <property type="project" value="TreeGrafter"/>
</dbReference>
<dbReference type="InterPro" id="IPR036163">
    <property type="entry name" value="HMA_dom_sf"/>
</dbReference>
<gene>
    <name evidence="17" type="ORF">TsocGM_21860</name>
</gene>
<dbReference type="Proteomes" id="UP000280296">
    <property type="component" value="Unassembled WGS sequence"/>
</dbReference>
<keyword evidence="12 15" id="KW-1133">Transmembrane helix</keyword>
<dbReference type="NCBIfam" id="TIGR00003">
    <property type="entry name" value="copper ion binding protein"/>
    <property type="match status" value="1"/>
</dbReference>
<evidence type="ECO:0000256" key="7">
    <source>
        <dbReference type="ARBA" id="ARBA00022741"/>
    </source>
</evidence>
<reference evidence="17 18" key="2">
    <citation type="submission" date="2019-01" db="EMBL/GenBank/DDBJ databases">
        <title>Tautonia sociabilis, a novel thermotolerant planctomycete of Isosphaeraceae family, isolated from a 4000 m deep subterranean habitat.</title>
        <authorList>
            <person name="Kovaleva O.L."/>
            <person name="Elcheninov A.G."/>
            <person name="Van Heerden E."/>
            <person name="Toshchakov S.V."/>
            <person name="Novikov A."/>
            <person name="Bonch-Osmolovskaya E.A."/>
            <person name="Kublanov I.V."/>
        </authorList>
    </citation>
    <scope>NUCLEOTIDE SEQUENCE [LARGE SCALE GENOMIC DNA]</scope>
    <source>
        <strain evidence="17 18">GM2012</strain>
    </source>
</reference>
<dbReference type="InterPro" id="IPR023298">
    <property type="entry name" value="ATPase_P-typ_TM_dom_sf"/>
</dbReference>
<evidence type="ECO:0000256" key="6">
    <source>
        <dbReference type="ARBA" id="ARBA00022737"/>
    </source>
</evidence>
<keyword evidence="5 15" id="KW-0479">Metal-binding</keyword>
<dbReference type="PANTHER" id="PTHR43520:SF8">
    <property type="entry name" value="P-TYPE CU(+) TRANSPORTER"/>
    <property type="match status" value="1"/>
</dbReference>
<evidence type="ECO:0000256" key="10">
    <source>
        <dbReference type="ARBA" id="ARBA00022842"/>
    </source>
</evidence>
<dbReference type="Gene3D" id="3.40.50.1000">
    <property type="entry name" value="HAD superfamily/HAD-like"/>
    <property type="match status" value="1"/>
</dbReference>
<evidence type="ECO:0000256" key="5">
    <source>
        <dbReference type="ARBA" id="ARBA00022723"/>
    </source>
</evidence>
<dbReference type="GO" id="GO:0055070">
    <property type="term" value="P:copper ion homeostasis"/>
    <property type="evidence" value="ECO:0007669"/>
    <property type="project" value="TreeGrafter"/>
</dbReference>
<dbReference type="InterPro" id="IPR018303">
    <property type="entry name" value="ATPase_P-typ_P_site"/>
</dbReference>
<dbReference type="GO" id="GO:0005886">
    <property type="term" value="C:plasma membrane"/>
    <property type="evidence" value="ECO:0007669"/>
    <property type="project" value="UniProtKB-SubCell"/>
</dbReference>
<dbReference type="GO" id="GO:0012505">
    <property type="term" value="C:endomembrane system"/>
    <property type="evidence" value="ECO:0007669"/>
    <property type="project" value="UniProtKB-SubCell"/>
</dbReference>
<dbReference type="InterPro" id="IPR006121">
    <property type="entry name" value="HMA_dom"/>
</dbReference>
<dbReference type="FunFam" id="2.70.150.10:FF:000002">
    <property type="entry name" value="Copper-transporting ATPase 1, putative"/>
    <property type="match status" value="1"/>
</dbReference>
<accession>A0A432ME88</accession>
<proteinExistence type="inferred from homology"/>
<dbReference type="InterPro" id="IPR006122">
    <property type="entry name" value="HMA_Cu_ion-bd"/>
</dbReference>
<dbReference type="SFLD" id="SFLDS00003">
    <property type="entry name" value="Haloacid_Dehalogenase"/>
    <property type="match status" value="1"/>
</dbReference>
<reference evidence="17 18" key="1">
    <citation type="submission" date="2018-12" db="EMBL/GenBank/DDBJ databases">
        <authorList>
            <person name="Toschakov S.V."/>
        </authorList>
    </citation>
    <scope>NUCLEOTIDE SEQUENCE [LARGE SCALE GENOMIC DNA]</scope>
    <source>
        <strain evidence="17 18">GM2012</strain>
    </source>
</reference>
<feature type="transmembrane region" description="Helical" evidence="15">
    <location>
        <begin position="332"/>
        <end position="351"/>
    </location>
</feature>
<keyword evidence="4 15" id="KW-0812">Transmembrane</keyword>
<dbReference type="PROSITE" id="PS50846">
    <property type="entry name" value="HMA_2"/>
    <property type="match status" value="2"/>
</dbReference>
<feature type="transmembrane region" description="Helical" evidence="15">
    <location>
        <begin position="149"/>
        <end position="171"/>
    </location>
</feature>
<dbReference type="Pfam" id="PF00122">
    <property type="entry name" value="E1-E2_ATPase"/>
    <property type="match status" value="1"/>
</dbReference>
<dbReference type="NCBIfam" id="TIGR01511">
    <property type="entry name" value="ATPase-IB1_Cu"/>
    <property type="match status" value="1"/>
</dbReference>
<keyword evidence="14 15" id="KW-0472">Membrane</keyword>
<dbReference type="SUPFAM" id="SSF55008">
    <property type="entry name" value="HMA, heavy metal-associated domain"/>
    <property type="match status" value="2"/>
</dbReference>
<dbReference type="EMBL" id="RYZH01000058">
    <property type="protein sequence ID" value="RUL83554.1"/>
    <property type="molecule type" value="Genomic_DNA"/>
</dbReference>
<feature type="transmembrane region" description="Helical" evidence="15">
    <location>
        <begin position="357"/>
        <end position="376"/>
    </location>
</feature>
<name>A0A432ME88_9BACT</name>
<dbReference type="Gene3D" id="3.40.1110.10">
    <property type="entry name" value="Calcium-transporting ATPase, cytoplasmic domain N"/>
    <property type="match status" value="1"/>
</dbReference>
<dbReference type="SUPFAM" id="SSF81665">
    <property type="entry name" value="Calcium ATPase, transmembrane domain M"/>
    <property type="match status" value="1"/>
</dbReference>
<dbReference type="NCBIfam" id="TIGR01494">
    <property type="entry name" value="ATPase_P-type"/>
    <property type="match status" value="1"/>
</dbReference>
<dbReference type="Pfam" id="PF00403">
    <property type="entry name" value="HMA"/>
    <property type="match status" value="2"/>
</dbReference>
<keyword evidence="18" id="KW-1185">Reference proteome</keyword>
<dbReference type="Gene3D" id="3.30.70.100">
    <property type="match status" value="2"/>
</dbReference>
<evidence type="ECO:0000256" key="2">
    <source>
        <dbReference type="ARBA" id="ARBA00006024"/>
    </source>
</evidence>